<protein>
    <recommendedName>
        <fullName evidence="3">F-box domain-containing protein</fullName>
    </recommendedName>
</protein>
<evidence type="ECO:0000313" key="2">
    <source>
        <dbReference type="Proteomes" id="UP000054097"/>
    </source>
</evidence>
<dbReference type="Gene3D" id="3.80.10.10">
    <property type="entry name" value="Ribonuclease Inhibitor"/>
    <property type="match status" value="1"/>
</dbReference>
<dbReference type="EMBL" id="KN824286">
    <property type="protein sequence ID" value="KIM30097.1"/>
    <property type="molecule type" value="Genomic_DNA"/>
</dbReference>
<keyword evidence="2" id="KW-1185">Reference proteome</keyword>
<dbReference type="InterPro" id="IPR032675">
    <property type="entry name" value="LRR_dom_sf"/>
</dbReference>
<dbReference type="AlphaFoldDB" id="A0A0C2XMD1"/>
<name>A0A0C2XMD1_SERVB</name>
<organism evidence="1 2">
    <name type="scientific">Serendipita vermifera MAFF 305830</name>
    <dbReference type="NCBI Taxonomy" id="933852"/>
    <lineage>
        <taxon>Eukaryota</taxon>
        <taxon>Fungi</taxon>
        <taxon>Dikarya</taxon>
        <taxon>Basidiomycota</taxon>
        <taxon>Agaricomycotina</taxon>
        <taxon>Agaricomycetes</taxon>
        <taxon>Sebacinales</taxon>
        <taxon>Serendipitaceae</taxon>
        <taxon>Serendipita</taxon>
    </lineage>
</organism>
<gene>
    <name evidence="1" type="ORF">M408DRAFT_328493</name>
</gene>
<dbReference type="STRING" id="933852.A0A0C2XMD1"/>
<reference evidence="1 2" key="1">
    <citation type="submission" date="2014-04" db="EMBL/GenBank/DDBJ databases">
        <authorList>
            <consortium name="DOE Joint Genome Institute"/>
            <person name="Kuo A."/>
            <person name="Zuccaro A."/>
            <person name="Kohler A."/>
            <person name="Nagy L.G."/>
            <person name="Floudas D."/>
            <person name="Copeland A."/>
            <person name="Barry K.W."/>
            <person name="Cichocki N."/>
            <person name="Veneault-Fourrey C."/>
            <person name="LaButti K."/>
            <person name="Lindquist E.A."/>
            <person name="Lipzen A."/>
            <person name="Lundell T."/>
            <person name="Morin E."/>
            <person name="Murat C."/>
            <person name="Sun H."/>
            <person name="Tunlid A."/>
            <person name="Henrissat B."/>
            <person name="Grigoriev I.V."/>
            <person name="Hibbett D.S."/>
            <person name="Martin F."/>
            <person name="Nordberg H.P."/>
            <person name="Cantor M.N."/>
            <person name="Hua S.X."/>
        </authorList>
    </citation>
    <scope>NUCLEOTIDE SEQUENCE [LARGE SCALE GENOMIC DNA]</scope>
    <source>
        <strain evidence="1 2">MAFF 305830</strain>
    </source>
</reference>
<proteinExistence type="predicted"/>
<accession>A0A0C2XMD1</accession>
<dbReference type="SUPFAM" id="SSF52047">
    <property type="entry name" value="RNI-like"/>
    <property type="match status" value="1"/>
</dbReference>
<sequence length="625" mass="69394">MMSGQLATNATLMHPIFQIDDILRLIVAHVVYPTSRHQTQPWSYGSASSAPSKLNHGTLGNAERRALAKMARVSRIWVDAALDALWKEIPTVEPLFGLFHSSCLSSSNRHESVQFSRPLVPSDWTRFIYYAPRVQRISLLDTRWTRWTVDPKTFLYLSHFHPRGSRSILPNLQHWSWDTHRGAGDIVGGMCFLSPTVTSIEVTLGHTTSHDTLFGFLYNLPMRCPALATLAIEYNDREWPDWGLEATMTALQSIFAELPMLKRLSLPFFMDTPQFIGNVGRIPGLKELVISCPEKLVGHFIDDDSDEGLLPTNLGGIGGAEQTEFFGDLTSVTLQSTMSSCFRFLRRFSSRNIQHMYLTVLHLRSSTQLSECVHLVSAHCPALKTFHIQYTPAQHDISFDTSYFPLNALRECIDLEELSVGHPRVAPWTDDEVLEAIQCWPKLKVLRLNPRPNRAVAESRLTLRTLWNVVKWCPNLEVVRFYVDTAVIPDLNALARQEAGIGATMTGTSTAAVSTPGSASVTSTALAMVPAKLGAAGIKGSTVLSLVDFGISQRVDSSTQELATFIATLCPSAQVQGSEIWKEVSTILKVNQATRVEDQRKIDTLRAEVERLMALLGGKAVGLPV</sequence>
<reference evidence="2" key="2">
    <citation type="submission" date="2015-01" db="EMBL/GenBank/DDBJ databases">
        <title>Evolutionary Origins and Diversification of the Mycorrhizal Mutualists.</title>
        <authorList>
            <consortium name="DOE Joint Genome Institute"/>
            <consortium name="Mycorrhizal Genomics Consortium"/>
            <person name="Kohler A."/>
            <person name="Kuo A."/>
            <person name="Nagy L.G."/>
            <person name="Floudas D."/>
            <person name="Copeland A."/>
            <person name="Barry K.W."/>
            <person name="Cichocki N."/>
            <person name="Veneault-Fourrey C."/>
            <person name="LaButti K."/>
            <person name="Lindquist E.A."/>
            <person name="Lipzen A."/>
            <person name="Lundell T."/>
            <person name="Morin E."/>
            <person name="Murat C."/>
            <person name="Riley R."/>
            <person name="Ohm R."/>
            <person name="Sun H."/>
            <person name="Tunlid A."/>
            <person name="Henrissat B."/>
            <person name="Grigoriev I.V."/>
            <person name="Hibbett D.S."/>
            <person name="Martin F."/>
        </authorList>
    </citation>
    <scope>NUCLEOTIDE SEQUENCE [LARGE SCALE GENOMIC DNA]</scope>
    <source>
        <strain evidence="2">MAFF 305830</strain>
    </source>
</reference>
<dbReference type="OrthoDB" id="2447803at2759"/>
<dbReference type="Proteomes" id="UP000054097">
    <property type="component" value="Unassembled WGS sequence"/>
</dbReference>
<evidence type="ECO:0008006" key="3">
    <source>
        <dbReference type="Google" id="ProtNLM"/>
    </source>
</evidence>
<evidence type="ECO:0000313" key="1">
    <source>
        <dbReference type="EMBL" id="KIM30097.1"/>
    </source>
</evidence>
<dbReference type="HOGENOM" id="CLU_437528_0_0_1"/>